<evidence type="ECO:0000313" key="4">
    <source>
        <dbReference type="EMBL" id="GAA5798455.1"/>
    </source>
</evidence>
<dbReference type="InterPro" id="IPR003265">
    <property type="entry name" value="HhH-GPD_domain"/>
</dbReference>
<proteinExistence type="predicted"/>
<sequence>MASTVTKITLRTSNRLSNKAPVVYKEKKIPVKKAKTLKKIVKKETTVLQTTAKNIEKIKKEIKQEPVTENFDILRQTHIQDAVEHMKKHDPKLAAHLDDAAITAFQKRLNKADGSNPFMSLTRSIVYQQIHGKAAASIYARFLNLFDPPNETWFPTPAQVLAKNDTELRSAGLSGRKAEYIRNLALHFENGSITPDKFNQMSDTEISTQLCAVKGIGQWTVDMFLMLDLHHPDVLPLGDLAVRKGVAKHFGLKLPTDKKKIFPDAAEMLRLTDIWRPYRTLGSWLMWRISNIVVTGD</sequence>
<organism evidence="4 5">
    <name type="scientific">Helicostylum pulchrum</name>
    <dbReference type="NCBI Taxonomy" id="562976"/>
    <lineage>
        <taxon>Eukaryota</taxon>
        <taxon>Fungi</taxon>
        <taxon>Fungi incertae sedis</taxon>
        <taxon>Mucoromycota</taxon>
        <taxon>Mucoromycotina</taxon>
        <taxon>Mucoromycetes</taxon>
        <taxon>Mucorales</taxon>
        <taxon>Mucorineae</taxon>
        <taxon>Mucoraceae</taxon>
        <taxon>Helicostylum</taxon>
    </lineage>
</organism>
<gene>
    <name evidence="4" type="ORF">HPULCUR_003858</name>
</gene>
<accession>A0ABP9XVW2</accession>
<dbReference type="PANTHER" id="PTHR43003:SF5">
    <property type="entry name" value="DNA-3-METHYLADENINE GLYCOSYLASE"/>
    <property type="match status" value="1"/>
</dbReference>
<dbReference type="Gene3D" id="1.10.340.30">
    <property type="entry name" value="Hypothetical protein, domain 2"/>
    <property type="match status" value="1"/>
</dbReference>
<dbReference type="Pfam" id="PF00730">
    <property type="entry name" value="HhH-GPD"/>
    <property type="match status" value="1"/>
</dbReference>
<keyword evidence="5" id="KW-1185">Reference proteome</keyword>
<evidence type="ECO:0000313" key="5">
    <source>
        <dbReference type="Proteomes" id="UP001476247"/>
    </source>
</evidence>
<keyword evidence="2" id="KW-0234">DNA repair</keyword>
<reference evidence="4 5" key="1">
    <citation type="submission" date="2024-04" db="EMBL/GenBank/DDBJ databases">
        <title>genome sequences of Mucor flavus KT1a and Helicostylum pulchrum KT1b strains isolation_sourced from the surface of a dry-aged beef.</title>
        <authorList>
            <person name="Toyotome T."/>
            <person name="Hosono M."/>
            <person name="Torimaru M."/>
            <person name="Fukuda K."/>
            <person name="Mikami N."/>
        </authorList>
    </citation>
    <scope>NUCLEOTIDE SEQUENCE [LARGE SCALE GENOMIC DNA]</scope>
    <source>
        <strain evidence="4 5">KT1b</strain>
    </source>
</reference>
<dbReference type="Gene3D" id="1.10.1670.40">
    <property type="match status" value="1"/>
</dbReference>
<dbReference type="Proteomes" id="UP001476247">
    <property type="component" value="Unassembled WGS sequence"/>
</dbReference>
<name>A0ABP9XVW2_9FUNG</name>
<dbReference type="InterPro" id="IPR011257">
    <property type="entry name" value="DNA_glycosylase"/>
</dbReference>
<dbReference type="SUPFAM" id="SSF48150">
    <property type="entry name" value="DNA-glycosylase"/>
    <property type="match status" value="1"/>
</dbReference>
<evidence type="ECO:0000256" key="1">
    <source>
        <dbReference type="ARBA" id="ARBA00022763"/>
    </source>
</evidence>
<evidence type="ECO:0000259" key="3">
    <source>
        <dbReference type="SMART" id="SM00478"/>
    </source>
</evidence>
<protein>
    <recommendedName>
        <fullName evidence="3">HhH-GPD domain-containing protein</fullName>
    </recommendedName>
</protein>
<dbReference type="PANTHER" id="PTHR43003">
    <property type="entry name" value="DNA-3-METHYLADENINE GLYCOSYLASE"/>
    <property type="match status" value="1"/>
</dbReference>
<comment type="caution">
    <text evidence="4">The sequence shown here is derived from an EMBL/GenBank/DDBJ whole genome shotgun (WGS) entry which is preliminary data.</text>
</comment>
<evidence type="ECO:0000256" key="2">
    <source>
        <dbReference type="ARBA" id="ARBA00023204"/>
    </source>
</evidence>
<keyword evidence="1" id="KW-0227">DNA damage</keyword>
<dbReference type="CDD" id="cd00056">
    <property type="entry name" value="ENDO3c"/>
    <property type="match status" value="1"/>
</dbReference>
<dbReference type="EMBL" id="BAABUJ010000010">
    <property type="protein sequence ID" value="GAA5798455.1"/>
    <property type="molecule type" value="Genomic_DNA"/>
</dbReference>
<dbReference type="InterPro" id="IPR051912">
    <property type="entry name" value="Alkylbase_DNA_Glycosylase/TA"/>
</dbReference>
<feature type="domain" description="HhH-GPD" evidence="3">
    <location>
        <begin position="126"/>
        <end position="291"/>
    </location>
</feature>
<dbReference type="SMART" id="SM00478">
    <property type="entry name" value="ENDO3c"/>
    <property type="match status" value="1"/>
</dbReference>